<feature type="compositionally biased region" description="Low complexity" evidence="1">
    <location>
        <begin position="1"/>
        <end position="27"/>
    </location>
</feature>
<dbReference type="GO" id="GO:0016538">
    <property type="term" value="F:cyclin-dependent protein serine/threonine kinase regulator activity"/>
    <property type="evidence" value="ECO:0007669"/>
    <property type="project" value="TreeGrafter"/>
</dbReference>
<comment type="caution">
    <text evidence="2">The sequence shown here is derived from an EMBL/GenBank/DDBJ whole genome shotgun (WGS) entry which is preliminary data.</text>
</comment>
<organism evidence="2 3">
    <name type="scientific">Metarhizium album (strain ARSEF 1941)</name>
    <dbReference type="NCBI Taxonomy" id="1081103"/>
    <lineage>
        <taxon>Eukaryota</taxon>
        <taxon>Fungi</taxon>
        <taxon>Dikarya</taxon>
        <taxon>Ascomycota</taxon>
        <taxon>Pezizomycotina</taxon>
        <taxon>Sordariomycetes</taxon>
        <taxon>Hypocreomycetidae</taxon>
        <taxon>Hypocreales</taxon>
        <taxon>Clavicipitaceae</taxon>
        <taxon>Metarhizium</taxon>
    </lineage>
</organism>
<dbReference type="CDD" id="cd20558">
    <property type="entry name" value="CYCLIN_ScPCL7-like"/>
    <property type="match status" value="1"/>
</dbReference>
<protein>
    <submittedName>
        <fullName evidence="2">Cyclin PHO80-like protein</fullName>
    </submittedName>
</protein>
<reference evidence="2 3" key="1">
    <citation type="journal article" date="2014" name="Proc. Natl. Acad. Sci. U.S.A.">
        <title>Trajectory and genomic determinants of fungal-pathogen speciation and host adaptation.</title>
        <authorList>
            <person name="Hu X."/>
            <person name="Xiao G."/>
            <person name="Zheng P."/>
            <person name="Shang Y."/>
            <person name="Su Y."/>
            <person name="Zhang X."/>
            <person name="Liu X."/>
            <person name="Zhan S."/>
            <person name="St Leger R.J."/>
            <person name="Wang C."/>
        </authorList>
    </citation>
    <scope>NUCLEOTIDE SEQUENCE [LARGE SCALE GENOMIC DNA]</scope>
    <source>
        <strain evidence="2 3">ARSEF 1941</strain>
    </source>
</reference>
<evidence type="ECO:0000313" key="3">
    <source>
        <dbReference type="Proteomes" id="UP000030816"/>
    </source>
</evidence>
<dbReference type="OrthoDB" id="5304883at2759"/>
<proteinExistence type="predicted"/>
<dbReference type="GO" id="GO:0005634">
    <property type="term" value="C:nucleus"/>
    <property type="evidence" value="ECO:0007669"/>
    <property type="project" value="TreeGrafter"/>
</dbReference>
<feature type="region of interest" description="Disordered" evidence="1">
    <location>
        <begin position="1"/>
        <end position="51"/>
    </location>
</feature>
<evidence type="ECO:0000256" key="1">
    <source>
        <dbReference type="SAM" id="MobiDB-lite"/>
    </source>
</evidence>
<dbReference type="Gene3D" id="1.10.472.10">
    <property type="entry name" value="Cyclin-like"/>
    <property type="match status" value="1"/>
</dbReference>
<feature type="region of interest" description="Disordered" evidence="1">
    <location>
        <begin position="126"/>
        <end position="145"/>
    </location>
</feature>
<dbReference type="HOGENOM" id="CLU_052076_0_0_1"/>
<accession>A0A0B2X231</accession>
<dbReference type="Pfam" id="PF08613">
    <property type="entry name" value="Cyclin"/>
    <property type="match status" value="1"/>
</dbReference>
<feature type="compositionally biased region" description="Pro residues" evidence="1">
    <location>
        <begin position="28"/>
        <end position="39"/>
    </location>
</feature>
<sequence length="363" mass="39465">MTDTTQQTVVADDAPMPQGASDAAPGASIPPSPPVPPSDPSTAAVADNQDSVTDENDLFKLPAEEALRLLSASVELLVRMTGDFPPTPPPKTPTDPQMTGMLVEKDNIVRSHSQQSLTRMRRQAERAAVHRQGHHANPSHRGDGGVNRLQAYSASMSAHFAAQQHGASSIPTTSPEPVDGVKLRQHSETEMAPYIVVGADSQPVNLQHGAMTRKFYSKREPPIPLGQYLLRLHKFCPMSTAVYLATSLYIHRLAVKERAIPVTRRNAHRLLLAGLRVAMKALEDLSYPHARVAKVGGVSEVELARLEISFCFLAGFELVVGEEPLRKHWQELRGGSAQQILNGTDVPTLKLTKRPRELAHTGG</sequence>
<evidence type="ECO:0000313" key="2">
    <source>
        <dbReference type="EMBL" id="KHN99757.1"/>
    </source>
</evidence>
<dbReference type="STRING" id="1081103.A0A0B2X231"/>
<dbReference type="EMBL" id="AZHE01000004">
    <property type="protein sequence ID" value="KHN99757.1"/>
    <property type="molecule type" value="Genomic_DNA"/>
</dbReference>
<gene>
    <name evidence="2" type="ORF">MAM_02610</name>
</gene>
<dbReference type="PANTHER" id="PTHR15615">
    <property type="match status" value="1"/>
</dbReference>
<dbReference type="AlphaFoldDB" id="A0A0B2X231"/>
<dbReference type="RefSeq" id="XP_040680823.1">
    <property type="nucleotide sequence ID" value="XM_040821409.1"/>
</dbReference>
<dbReference type="InterPro" id="IPR013922">
    <property type="entry name" value="Cyclin_PHO80-like"/>
</dbReference>
<feature type="compositionally biased region" description="Basic residues" evidence="1">
    <location>
        <begin position="129"/>
        <end position="138"/>
    </location>
</feature>
<dbReference type="PANTHER" id="PTHR15615:SF32">
    <property type="entry name" value="PROTEIN KINASE COMPLEX COMPONENT, PUTATIVE (AFU_ORTHOLOGUE AFUA_2G07660)-RELATED"/>
    <property type="match status" value="1"/>
</dbReference>
<keyword evidence="3" id="KW-1185">Reference proteome</keyword>
<dbReference type="GO" id="GO:0019901">
    <property type="term" value="F:protein kinase binding"/>
    <property type="evidence" value="ECO:0007669"/>
    <property type="project" value="InterPro"/>
</dbReference>
<name>A0A0B2X231_METAS</name>
<dbReference type="GO" id="GO:0000307">
    <property type="term" value="C:cyclin-dependent protein kinase holoenzyme complex"/>
    <property type="evidence" value="ECO:0007669"/>
    <property type="project" value="TreeGrafter"/>
</dbReference>
<dbReference type="Proteomes" id="UP000030816">
    <property type="component" value="Unassembled WGS sequence"/>
</dbReference>
<dbReference type="GeneID" id="63737065"/>